<name>A0A6A5X1P4_9PLEO</name>
<accession>A0A6A5X1P4</accession>
<protein>
    <submittedName>
        <fullName evidence="1">Uncharacterized protein</fullName>
    </submittedName>
</protein>
<dbReference type="AlphaFoldDB" id="A0A6A5X1P4"/>
<evidence type="ECO:0000313" key="2">
    <source>
        <dbReference type="Proteomes" id="UP000799779"/>
    </source>
</evidence>
<gene>
    <name evidence="1" type="ORF">P154DRAFT_182275</name>
</gene>
<reference evidence="1" key="1">
    <citation type="journal article" date="2020" name="Stud. Mycol.">
        <title>101 Dothideomycetes genomes: a test case for predicting lifestyles and emergence of pathogens.</title>
        <authorList>
            <person name="Haridas S."/>
            <person name="Albert R."/>
            <person name="Binder M."/>
            <person name="Bloem J."/>
            <person name="Labutti K."/>
            <person name="Salamov A."/>
            <person name="Andreopoulos B."/>
            <person name="Baker S."/>
            <person name="Barry K."/>
            <person name="Bills G."/>
            <person name="Bluhm B."/>
            <person name="Cannon C."/>
            <person name="Castanera R."/>
            <person name="Culley D."/>
            <person name="Daum C."/>
            <person name="Ezra D."/>
            <person name="Gonzalez J."/>
            <person name="Henrissat B."/>
            <person name="Kuo A."/>
            <person name="Liang C."/>
            <person name="Lipzen A."/>
            <person name="Lutzoni F."/>
            <person name="Magnuson J."/>
            <person name="Mondo S."/>
            <person name="Nolan M."/>
            <person name="Ohm R."/>
            <person name="Pangilinan J."/>
            <person name="Park H.-J."/>
            <person name="Ramirez L."/>
            <person name="Alfaro M."/>
            <person name="Sun H."/>
            <person name="Tritt A."/>
            <person name="Yoshinaga Y."/>
            <person name="Zwiers L.-H."/>
            <person name="Turgeon B."/>
            <person name="Goodwin S."/>
            <person name="Spatafora J."/>
            <person name="Crous P."/>
            <person name="Grigoriev I."/>
        </authorList>
    </citation>
    <scope>NUCLEOTIDE SEQUENCE</scope>
    <source>
        <strain evidence="1">CBS 123094</strain>
    </source>
</reference>
<dbReference type="EMBL" id="ML977558">
    <property type="protein sequence ID" value="KAF2007071.1"/>
    <property type="molecule type" value="Genomic_DNA"/>
</dbReference>
<keyword evidence="2" id="KW-1185">Reference proteome</keyword>
<sequence>MTTAERPKLLTLPISKIHWCPLTAFTAERPNPFPNYHYWKSCFRTLRLKINPATVVALITTTICRESNRWVAPLCVGRVDMVRHEIAMSLLRCKQESIGTGAWRTRAPSERPRNC</sequence>
<evidence type="ECO:0000313" key="1">
    <source>
        <dbReference type="EMBL" id="KAF2007071.1"/>
    </source>
</evidence>
<organism evidence="1 2">
    <name type="scientific">Amniculicola lignicola CBS 123094</name>
    <dbReference type="NCBI Taxonomy" id="1392246"/>
    <lineage>
        <taxon>Eukaryota</taxon>
        <taxon>Fungi</taxon>
        <taxon>Dikarya</taxon>
        <taxon>Ascomycota</taxon>
        <taxon>Pezizomycotina</taxon>
        <taxon>Dothideomycetes</taxon>
        <taxon>Pleosporomycetidae</taxon>
        <taxon>Pleosporales</taxon>
        <taxon>Amniculicolaceae</taxon>
        <taxon>Amniculicola</taxon>
    </lineage>
</organism>
<proteinExistence type="predicted"/>
<dbReference type="Proteomes" id="UP000799779">
    <property type="component" value="Unassembled WGS sequence"/>
</dbReference>